<reference evidence="7 8" key="2">
    <citation type="submission" date="2025-04" db="UniProtKB">
        <authorList>
            <consortium name="RefSeq"/>
        </authorList>
    </citation>
    <scope>IDENTIFICATION</scope>
    <source>
        <tissue evidence="7 8">Leaves</tissue>
    </source>
</reference>
<dbReference type="GO" id="GO:0003712">
    <property type="term" value="F:transcription coregulator activity"/>
    <property type="evidence" value="ECO:0007669"/>
    <property type="project" value="InterPro"/>
</dbReference>
<dbReference type="RefSeq" id="XP_071920815.1">
    <property type="nucleotide sequence ID" value="XM_072064714.1"/>
</dbReference>
<evidence type="ECO:0000313" key="9">
    <source>
        <dbReference type="RefSeq" id="XP_027087342.1"/>
    </source>
</evidence>
<evidence type="ECO:0000256" key="1">
    <source>
        <dbReference type="ARBA" id="ARBA00004123"/>
    </source>
</evidence>
<evidence type="ECO:0000256" key="2">
    <source>
        <dbReference type="ARBA" id="ARBA00023015"/>
    </source>
</evidence>
<comment type="subcellular location">
    <subcellularLocation>
        <location evidence="1">Nucleus</location>
    </subcellularLocation>
</comment>
<evidence type="ECO:0000256" key="4">
    <source>
        <dbReference type="ARBA" id="ARBA00023242"/>
    </source>
</evidence>
<protein>
    <submittedName>
        <fullName evidence="7 8 10">Mediator of RNA polymerase II transcription subunit 19a-like</fullName>
    </submittedName>
</protein>
<dbReference type="AlphaFoldDB" id="A0A6P6U9B9"/>
<evidence type="ECO:0000313" key="7">
    <source>
        <dbReference type="RefSeq" id="XP_027087340.1"/>
    </source>
</evidence>
<dbReference type="RefSeq" id="XP_027087341.1">
    <property type="nucleotide sequence ID" value="XM_027231540.1"/>
</dbReference>
<organism evidence="6 7">
    <name type="scientific">Coffea arabica</name>
    <name type="common">Arabian coffee</name>
    <dbReference type="NCBI Taxonomy" id="13443"/>
    <lineage>
        <taxon>Eukaryota</taxon>
        <taxon>Viridiplantae</taxon>
        <taxon>Streptophyta</taxon>
        <taxon>Embryophyta</taxon>
        <taxon>Tracheophyta</taxon>
        <taxon>Spermatophyta</taxon>
        <taxon>Magnoliopsida</taxon>
        <taxon>eudicotyledons</taxon>
        <taxon>Gunneridae</taxon>
        <taxon>Pentapetalae</taxon>
        <taxon>asterids</taxon>
        <taxon>lamiids</taxon>
        <taxon>Gentianales</taxon>
        <taxon>Rubiaceae</taxon>
        <taxon>Ixoroideae</taxon>
        <taxon>Gardenieae complex</taxon>
        <taxon>Bertiereae - Coffeeae clade</taxon>
        <taxon>Coffeeae</taxon>
        <taxon>Coffea</taxon>
    </lineage>
</organism>
<evidence type="ECO:0000256" key="3">
    <source>
        <dbReference type="ARBA" id="ARBA00023163"/>
    </source>
</evidence>
<evidence type="ECO:0000256" key="5">
    <source>
        <dbReference type="SAM" id="MobiDB-lite"/>
    </source>
</evidence>
<evidence type="ECO:0000313" key="8">
    <source>
        <dbReference type="RefSeq" id="XP_027087341.1"/>
    </source>
</evidence>
<dbReference type="GO" id="GO:0016592">
    <property type="term" value="C:mediator complex"/>
    <property type="evidence" value="ECO:0007669"/>
    <property type="project" value="InterPro"/>
</dbReference>
<dbReference type="GO" id="GO:0045944">
    <property type="term" value="P:positive regulation of transcription by RNA polymerase II"/>
    <property type="evidence" value="ECO:0007669"/>
    <property type="project" value="TreeGrafter"/>
</dbReference>
<reference evidence="6" key="1">
    <citation type="journal article" date="2025" name="Foods">
        <title>Unveiling the Microbial Signatures of Arabica Coffee Cherries: Insights into Ripeness Specific Diversity, Functional Traits, and Implications for Quality and Safety.</title>
        <authorList>
            <consortium name="RefSeq"/>
            <person name="Tenea G.N."/>
            <person name="Cifuentes V."/>
            <person name="Reyes P."/>
            <person name="Cevallos-Vallejos M."/>
        </authorList>
    </citation>
    <scope>NUCLEOTIDE SEQUENCE [LARGE SCALE GENOMIC DNA]</scope>
</reference>
<dbReference type="RefSeq" id="XP_027087340.1">
    <property type="nucleotide sequence ID" value="XM_027231539.1"/>
</dbReference>
<dbReference type="PANTHER" id="PTHR22536">
    <property type="entry name" value="LUNG CANCER METASTASIS-RELATED LCMR1 PROTEIN"/>
    <property type="match status" value="1"/>
</dbReference>
<feature type="compositionally biased region" description="Basic and acidic residues" evidence="5">
    <location>
        <begin position="115"/>
        <end position="129"/>
    </location>
</feature>
<gene>
    <name evidence="7 8 9 10" type="primary">LOC113708870</name>
</gene>
<dbReference type="PANTHER" id="PTHR22536:SF1">
    <property type="entry name" value="MEDIATOR OF RNA POLYMERASE II TRANSCRIPTION SUBUNIT 19"/>
    <property type="match status" value="1"/>
</dbReference>
<sequence>MDLAKPMFGRGPSELCGAVDLISRYKLWLHHDYFSKRPPPLSLSESAYLCNLVGDLQIRKGEGMELGQLLQGTSCTGDRNEHLPPFDLDILSEAFQIKETTDFDLAYVAASKFKSKGERKYERRKDMRAQKKKDIKKPKGCHNRTSIQKEE</sequence>
<name>A0A6P6U9B9_COFAR</name>
<keyword evidence="2" id="KW-0805">Transcription regulation</keyword>
<accession>A0A6P6U9B9</accession>
<evidence type="ECO:0000313" key="10">
    <source>
        <dbReference type="RefSeq" id="XP_071920815.1"/>
    </source>
</evidence>
<evidence type="ECO:0000313" key="6">
    <source>
        <dbReference type="Proteomes" id="UP001652660"/>
    </source>
</evidence>
<dbReference type="OrthoDB" id="1920814at2759"/>
<proteinExistence type="predicted"/>
<keyword evidence="4" id="KW-0539">Nucleus</keyword>
<feature type="compositionally biased region" description="Basic residues" evidence="5">
    <location>
        <begin position="130"/>
        <end position="142"/>
    </location>
</feature>
<dbReference type="Proteomes" id="UP001652660">
    <property type="component" value="Chromosome 9c"/>
</dbReference>
<dbReference type="RefSeq" id="XP_027087342.1">
    <property type="nucleotide sequence ID" value="XM_027231541.1"/>
</dbReference>
<dbReference type="InterPro" id="IPR019403">
    <property type="entry name" value="Mediator_Med19_met"/>
</dbReference>
<feature type="region of interest" description="Disordered" evidence="5">
    <location>
        <begin position="115"/>
        <end position="151"/>
    </location>
</feature>
<keyword evidence="6" id="KW-1185">Reference proteome</keyword>
<keyword evidence="3" id="KW-0804">Transcription</keyword>
<dbReference type="GeneID" id="113708870"/>